<evidence type="ECO:0000256" key="5">
    <source>
        <dbReference type="ARBA" id="ARBA00023242"/>
    </source>
</evidence>
<dbReference type="InterPro" id="IPR044808">
    <property type="entry name" value="ERF_plant"/>
</dbReference>
<dbReference type="PANTHER" id="PTHR31190">
    <property type="entry name" value="DNA-BINDING DOMAIN"/>
    <property type="match status" value="1"/>
</dbReference>
<dbReference type="AlphaFoldDB" id="A0A6A3ACD4"/>
<dbReference type="CDD" id="cd00018">
    <property type="entry name" value="AP2"/>
    <property type="match status" value="1"/>
</dbReference>
<dbReference type="InterPro" id="IPR001471">
    <property type="entry name" value="AP2/ERF_dom"/>
</dbReference>
<evidence type="ECO:0000256" key="1">
    <source>
        <dbReference type="ARBA" id="ARBA00004123"/>
    </source>
</evidence>
<evidence type="ECO:0000313" key="9">
    <source>
        <dbReference type="EMBL" id="KAE8700529.1"/>
    </source>
</evidence>
<evidence type="ECO:0000256" key="6">
    <source>
        <dbReference type="ARBA" id="ARBA00024343"/>
    </source>
</evidence>
<comment type="subcellular location">
    <subcellularLocation>
        <location evidence="1">Nucleus</location>
    </subcellularLocation>
</comment>
<organism evidence="9 10">
    <name type="scientific">Hibiscus syriacus</name>
    <name type="common">Rose of Sharon</name>
    <dbReference type="NCBI Taxonomy" id="106335"/>
    <lineage>
        <taxon>Eukaryota</taxon>
        <taxon>Viridiplantae</taxon>
        <taxon>Streptophyta</taxon>
        <taxon>Embryophyta</taxon>
        <taxon>Tracheophyta</taxon>
        <taxon>Spermatophyta</taxon>
        <taxon>Magnoliopsida</taxon>
        <taxon>eudicotyledons</taxon>
        <taxon>Gunneridae</taxon>
        <taxon>Pentapetalae</taxon>
        <taxon>rosids</taxon>
        <taxon>malvids</taxon>
        <taxon>Malvales</taxon>
        <taxon>Malvaceae</taxon>
        <taxon>Malvoideae</taxon>
        <taxon>Hibiscus</taxon>
    </lineage>
</organism>
<keyword evidence="2" id="KW-0805">Transcription regulation</keyword>
<sequence length="112" mass="12136">MLEPARTIAKKHYRGQASPGENTPRRYVTPPSTVRGWLGTFETAEEAALAYDKAAFKMRGSKALLNFPAEVVVRSSSTVPIVTSRSGTESCTTGKSTKASEPDHLNNILKVL</sequence>
<evidence type="ECO:0000256" key="4">
    <source>
        <dbReference type="ARBA" id="ARBA00023163"/>
    </source>
</evidence>
<keyword evidence="4" id="KW-0804">Transcription</keyword>
<feature type="region of interest" description="Disordered" evidence="7">
    <location>
        <begin position="1"/>
        <end position="31"/>
    </location>
</feature>
<dbReference type="SMART" id="SM00380">
    <property type="entry name" value="AP2"/>
    <property type="match status" value="1"/>
</dbReference>
<gene>
    <name evidence="9" type="ORF">F3Y22_tig00110556pilonHSYRG00245</name>
</gene>
<protein>
    <submittedName>
        <fullName evidence="9">ERF091 protein</fullName>
    </submittedName>
</protein>
<name>A0A6A3ACD4_HIBSY</name>
<dbReference type="EMBL" id="VEPZ02001028">
    <property type="protein sequence ID" value="KAE8700529.1"/>
    <property type="molecule type" value="Genomic_DNA"/>
</dbReference>
<dbReference type="GO" id="GO:0005634">
    <property type="term" value="C:nucleus"/>
    <property type="evidence" value="ECO:0007669"/>
    <property type="project" value="UniProtKB-SubCell"/>
</dbReference>
<keyword evidence="5" id="KW-0539">Nucleus</keyword>
<feature type="region of interest" description="Disordered" evidence="7">
    <location>
        <begin position="83"/>
        <end position="106"/>
    </location>
</feature>
<comment type="similarity">
    <text evidence="6">Belongs to the AP2/ERF transcription factor family. ERF subfamily.</text>
</comment>
<dbReference type="GO" id="GO:0003700">
    <property type="term" value="F:DNA-binding transcription factor activity"/>
    <property type="evidence" value="ECO:0007669"/>
    <property type="project" value="InterPro"/>
</dbReference>
<reference evidence="9" key="1">
    <citation type="submission" date="2019-09" db="EMBL/GenBank/DDBJ databases">
        <title>Draft genome information of white flower Hibiscus syriacus.</title>
        <authorList>
            <person name="Kim Y.-M."/>
        </authorList>
    </citation>
    <scope>NUCLEOTIDE SEQUENCE [LARGE SCALE GENOMIC DNA]</scope>
    <source>
        <strain evidence="9">YM2019G1</strain>
    </source>
</reference>
<dbReference type="SUPFAM" id="SSF54171">
    <property type="entry name" value="DNA-binding domain"/>
    <property type="match status" value="1"/>
</dbReference>
<dbReference type="PROSITE" id="PS51032">
    <property type="entry name" value="AP2_ERF"/>
    <property type="match status" value="1"/>
</dbReference>
<keyword evidence="10" id="KW-1185">Reference proteome</keyword>
<dbReference type="InterPro" id="IPR016177">
    <property type="entry name" value="DNA-bd_dom_sf"/>
</dbReference>
<keyword evidence="3" id="KW-0238">DNA-binding</keyword>
<feature type="compositionally biased region" description="Polar residues" evidence="7">
    <location>
        <begin position="83"/>
        <end position="97"/>
    </location>
</feature>
<accession>A0A6A3ACD4</accession>
<evidence type="ECO:0000256" key="2">
    <source>
        <dbReference type="ARBA" id="ARBA00023015"/>
    </source>
</evidence>
<evidence type="ECO:0000256" key="3">
    <source>
        <dbReference type="ARBA" id="ARBA00023125"/>
    </source>
</evidence>
<dbReference type="Proteomes" id="UP000436088">
    <property type="component" value="Unassembled WGS sequence"/>
</dbReference>
<evidence type="ECO:0000313" key="10">
    <source>
        <dbReference type="Proteomes" id="UP000436088"/>
    </source>
</evidence>
<dbReference type="GO" id="GO:0003677">
    <property type="term" value="F:DNA binding"/>
    <property type="evidence" value="ECO:0007669"/>
    <property type="project" value="UniProtKB-KW"/>
</dbReference>
<dbReference type="GO" id="GO:0009873">
    <property type="term" value="P:ethylene-activated signaling pathway"/>
    <property type="evidence" value="ECO:0007669"/>
    <property type="project" value="InterPro"/>
</dbReference>
<dbReference type="InterPro" id="IPR036955">
    <property type="entry name" value="AP2/ERF_dom_sf"/>
</dbReference>
<evidence type="ECO:0000259" key="8">
    <source>
        <dbReference type="PROSITE" id="PS51032"/>
    </source>
</evidence>
<comment type="caution">
    <text evidence="9">The sequence shown here is derived from an EMBL/GenBank/DDBJ whole genome shotgun (WGS) entry which is preliminary data.</text>
</comment>
<feature type="domain" description="AP2/ERF" evidence="8">
    <location>
        <begin position="4"/>
        <end position="68"/>
    </location>
</feature>
<dbReference type="Gene3D" id="3.30.730.10">
    <property type="entry name" value="AP2/ERF domain"/>
    <property type="match status" value="1"/>
</dbReference>
<evidence type="ECO:0000256" key="7">
    <source>
        <dbReference type="SAM" id="MobiDB-lite"/>
    </source>
</evidence>
<proteinExistence type="inferred from homology"/>
<dbReference type="PANTHER" id="PTHR31190:SF173">
    <property type="entry name" value="PATHOGENESIS-RELATED GENES TRANSCRIPTIONAL ACTIVATOR PTI5"/>
    <property type="match status" value="1"/>
</dbReference>